<evidence type="ECO:0000256" key="1">
    <source>
        <dbReference type="SAM" id="Phobius"/>
    </source>
</evidence>
<dbReference type="RefSeq" id="WP_011768881.1">
    <property type="nucleotide sequence ID" value="NC_008709.1"/>
</dbReference>
<keyword evidence="1" id="KW-0812">Transmembrane</keyword>
<sequence length="127" mass="14267">MKLKSGKKSARKVENKGLNNEEKKSDFVGMIGLKTARKLHARRNSSPGMWFGLGMIGIIGWSVVIPTLLGAALGIWLDNHYADQRSWTLALLIAGLTLGCFNAWYWVDKEQQTMSNEQEQEKKDEGE</sequence>
<dbReference type="STRING" id="357804.Ping_0465"/>
<dbReference type="Proteomes" id="UP000000639">
    <property type="component" value="Chromosome"/>
</dbReference>
<dbReference type="InterPro" id="IPR011744">
    <property type="entry name" value="ATPase_gene1"/>
</dbReference>
<keyword evidence="1" id="KW-0472">Membrane</keyword>
<name>A1SS57_PSYIN</name>
<dbReference type="InterPro" id="IPR032820">
    <property type="entry name" value="ATPase_put"/>
</dbReference>
<dbReference type="eggNOG" id="ENOG5032RTR">
    <property type="taxonomic scope" value="Bacteria"/>
</dbReference>
<evidence type="ECO:0000313" key="2">
    <source>
        <dbReference type="EMBL" id="ABM02322.1"/>
    </source>
</evidence>
<proteinExistence type="predicted"/>
<accession>A1SS57</accession>
<dbReference type="Pfam" id="PF09527">
    <property type="entry name" value="ATPase_gene1"/>
    <property type="match status" value="1"/>
</dbReference>
<dbReference type="HOGENOM" id="CLU_137927_3_0_6"/>
<protein>
    <submittedName>
        <fullName evidence="2">F0F1-ATPase subunit, putative</fullName>
    </submittedName>
</protein>
<feature type="transmembrane region" description="Helical" evidence="1">
    <location>
        <begin position="50"/>
        <end position="77"/>
    </location>
</feature>
<dbReference type="KEGG" id="pin:Ping_0465"/>
<dbReference type="EMBL" id="CP000510">
    <property type="protein sequence ID" value="ABM02322.1"/>
    <property type="molecule type" value="Genomic_DNA"/>
</dbReference>
<keyword evidence="1" id="KW-1133">Transmembrane helix</keyword>
<dbReference type="AlphaFoldDB" id="A1SS57"/>
<gene>
    <name evidence="2" type="ordered locus">Ping_0465</name>
</gene>
<evidence type="ECO:0000313" key="3">
    <source>
        <dbReference type="Proteomes" id="UP000000639"/>
    </source>
</evidence>
<organism evidence="2 3">
    <name type="scientific">Psychromonas ingrahamii (strain DSM 17664 / CCUG 51855 / 37)</name>
    <dbReference type="NCBI Taxonomy" id="357804"/>
    <lineage>
        <taxon>Bacteria</taxon>
        <taxon>Pseudomonadati</taxon>
        <taxon>Pseudomonadota</taxon>
        <taxon>Gammaproteobacteria</taxon>
        <taxon>Alteromonadales</taxon>
        <taxon>Psychromonadaceae</taxon>
        <taxon>Psychromonas</taxon>
    </lineage>
</organism>
<reference evidence="2 3" key="1">
    <citation type="submission" date="2007-01" db="EMBL/GenBank/DDBJ databases">
        <title>Complete sequence of Psychromonas ingrahamii 37.</title>
        <authorList>
            <consortium name="US DOE Joint Genome Institute"/>
            <person name="Copeland A."/>
            <person name="Lucas S."/>
            <person name="Lapidus A."/>
            <person name="Barry K."/>
            <person name="Detter J.C."/>
            <person name="Glavina del Rio T."/>
            <person name="Hammon N."/>
            <person name="Israni S."/>
            <person name="Dalin E."/>
            <person name="Tice H."/>
            <person name="Pitluck S."/>
            <person name="Thompson L.S."/>
            <person name="Brettin T."/>
            <person name="Bruce D."/>
            <person name="Han C."/>
            <person name="Tapia R."/>
            <person name="Schmutz J."/>
            <person name="Larimer F."/>
            <person name="Land M."/>
            <person name="Hauser L."/>
            <person name="Kyrpides N."/>
            <person name="Ivanova N."/>
            <person name="Staley J."/>
            <person name="Richardson P."/>
        </authorList>
    </citation>
    <scope>NUCLEOTIDE SEQUENCE [LARGE SCALE GENOMIC DNA]</scope>
    <source>
        <strain evidence="2 3">37</strain>
    </source>
</reference>
<dbReference type="NCBIfam" id="TIGR02230">
    <property type="entry name" value="ATPase_gene1"/>
    <property type="match status" value="1"/>
</dbReference>
<keyword evidence="3" id="KW-1185">Reference proteome</keyword>
<feature type="transmembrane region" description="Helical" evidence="1">
    <location>
        <begin position="89"/>
        <end position="107"/>
    </location>
</feature>